<dbReference type="GO" id="GO:0005524">
    <property type="term" value="F:ATP binding"/>
    <property type="evidence" value="ECO:0007669"/>
    <property type="project" value="UniProtKB-KW"/>
</dbReference>
<dbReference type="InterPro" id="IPR003593">
    <property type="entry name" value="AAA+_ATPase"/>
</dbReference>
<keyword evidence="1" id="KW-0547">Nucleotide-binding</keyword>
<protein>
    <submittedName>
        <fullName evidence="7">Sigma-54 interaction domain-containing protein</fullName>
    </submittedName>
</protein>
<dbReference type="InterPro" id="IPR025944">
    <property type="entry name" value="Sigma_54_int_dom_CS"/>
</dbReference>
<dbReference type="GO" id="GO:0003677">
    <property type="term" value="F:DNA binding"/>
    <property type="evidence" value="ECO:0007669"/>
    <property type="project" value="UniProtKB-KW"/>
</dbReference>
<dbReference type="SMART" id="SM00382">
    <property type="entry name" value="AAA"/>
    <property type="match status" value="1"/>
</dbReference>
<dbReference type="Proteomes" id="UP000184171">
    <property type="component" value="Unassembled WGS sequence"/>
</dbReference>
<evidence type="ECO:0000313" key="8">
    <source>
        <dbReference type="Proteomes" id="UP000184171"/>
    </source>
</evidence>
<dbReference type="Gene3D" id="1.10.8.60">
    <property type="match status" value="1"/>
</dbReference>
<dbReference type="SUPFAM" id="SSF52540">
    <property type="entry name" value="P-loop containing nucleoside triphosphate hydrolases"/>
    <property type="match status" value="1"/>
</dbReference>
<reference evidence="7 8" key="1">
    <citation type="submission" date="2016-11" db="EMBL/GenBank/DDBJ databases">
        <authorList>
            <person name="Jaros S."/>
            <person name="Januszkiewicz K."/>
            <person name="Wedrychowicz H."/>
        </authorList>
    </citation>
    <scope>NUCLEOTIDE SEQUENCE [LARGE SCALE GENOMIC DNA]</scope>
    <source>
        <strain evidence="7 8">DSM 5091</strain>
    </source>
</reference>
<keyword evidence="5" id="KW-0804">Transcription</keyword>
<keyword evidence="4" id="KW-0238">DNA-binding</keyword>
<dbReference type="PANTHER" id="PTHR32071">
    <property type="entry name" value="TRANSCRIPTIONAL REGULATORY PROTEIN"/>
    <property type="match status" value="1"/>
</dbReference>
<sequence>MKKTQVYKATEEKSVPGPGNRYELAIDESVATELLHHLIVWVQLPDVERRQLDIRLAGNVLTIKEAEEKVIDFTNLQRSQIVGNSPELKTCLNQVARAACKEDAVLICGETGTGKELFARAVHQNSRRDGENFVVVDCRSIPESIAEKLLLGQPRSARFGHHGLLPQANKGTLFLDEVADLPSSTQRLFYRLLQDEKYRPVGAVTDIRVNFRLIAATNRNLQQLAEQGKFDPVLLHMLQQHVVEIPPLRKRKGDISLLTDYFLTNFCKSRNIALKEQSPEFQEMLNSYPWPGNVRELENSLVQALLAARNKKTLFPKDLPSHIRVHVKKSSVGRKKKAVEDFSFDDDLFGGLFATDNPL</sequence>
<evidence type="ECO:0000256" key="2">
    <source>
        <dbReference type="ARBA" id="ARBA00022840"/>
    </source>
</evidence>
<dbReference type="InterPro" id="IPR025943">
    <property type="entry name" value="Sigma_54_int_dom_ATP-bd_2"/>
</dbReference>
<evidence type="ECO:0000256" key="1">
    <source>
        <dbReference type="ARBA" id="ARBA00022741"/>
    </source>
</evidence>
<keyword evidence="2" id="KW-0067">ATP-binding</keyword>
<keyword evidence="3" id="KW-0805">Transcription regulation</keyword>
<evidence type="ECO:0000256" key="3">
    <source>
        <dbReference type="ARBA" id="ARBA00023015"/>
    </source>
</evidence>
<dbReference type="PROSITE" id="PS50045">
    <property type="entry name" value="SIGMA54_INTERACT_4"/>
    <property type="match status" value="1"/>
</dbReference>
<gene>
    <name evidence="7" type="ORF">SAMN02745165_02538</name>
</gene>
<name>A0A1M6JW29_MALRU</name>
<accession>A0A1M6JW29</accession>
<dbReference type="OrthoDB" id="9814761at2"/>
<dbReference type="PROSITE" id="PS00676">
    <property type="entry name" value="SIGMA54_INTERACT_2"/>
    <property type="match status" value="1"/>
</dbReference>
<dbReference type="STRING" id="1122189.SAMN02745165_02538"/>
<evidence type="ECO:0000313" key="7">
    <source>
        <dbReference type="EMBL" id="SHJ50872.1"/>
    </source>
</evidence>
<dbReference type="InterPro" id="IPR058031">
    <property type="entry name" value="AAA_lid_NorR"/>
</dbReference>
<dbReference type="InterPro" id="IPR025662">
    <property type="entry name" value="Sigma_54_int_dom_ATP-bd_1"/>
</dbReference>
<dbReference type="InterPro" id="IPR027417">
    <property type="entry name" value="P-loop_NTPase"/>
</dbReference>
<dbReference type="PROSITE" id="PS00688">
    <property type="entry name" value="SIGMA54_INTERACT_3"/>
    <property type="match status" value="1"/>
</dbReference>
<dbReference type="PROSITE" id="PS00675">
    <property type="entry name" value="SIGMA54_INTERACT_1"/>
    <property type="match status" value="1"/>
</dbReference>
<evidence type="ECO:0000256" key="5">
    <source>
        <dbReference type="ARBA" id="ARBA00023163"/>
    </source>
</evidence>
<dbReference type="CDD" id="cd00009">
    <property type="entry name" value="AAA"/>
    <property type="match status" value="1"/>
</dbReference>
<dbReference type="InterPro" id="IPR002078">
    <property type="entry name" value="Sigma_54_int"/>
</dbReference>
<dbReference type="RefSeq" id="WP_072909107.1">
    <property type="nucleotide sequence ID" value="NZ_FQZT01000009.1"/>
</dbReference>
<keyword evidence="8" id="KW-1185">Reference proteome</keyword>
<dbReference type="EMBL" id="FQZT01000009">
    <property type="protein sequence ID" value="SHJ50872.1"/>
    <property type="molecule type" value="Genomic_DNA"/>
</dbReference>
<dbReference type="AlphaFoldDB" id="A0A1M6JW29"/>
<feature type="domain" description="Sigma-54 factor interaction" evidence="6">
    <location>
        <begin position="81"/>
        <end position="306"/>
    </location>
</feature>
<dbReference type="Pfam" id="PF00158">
    <property type="entry name" value="Sigma54_activat"/>
    <property type="match status" value="1"/>
</dbReference>
<dbReference type="PANTHER" id="PTHR32071:SF113">
    <property type="entry name" value="ALGINATE BIOSYNTHESIS TRANSCRIPTIONAL REGULATORY PROTEIN ALGB"/>
    <property type="match status" value="1"/>
</dbReference>
<dbReference type="Gene3D" id="3.40.50.300">
    <property type="entry name" value="P-loop containing nucleotide triphosphate hydrolases"/>
    <property type="match status" value="1"/>
</dbReference>
<evidence type="ECO:0000259" key="6">
    <source>
        <dbReference type="PROSITE" id="PS50045"/>
    </source>
</evidence>
<evidence type="ECO:0000256" key="4">
    <source>
        <dbReference type="ARBA" id="ARBA00023125"/>
    </source>
</evidence>
<organism evidence="7 8">
    <name type="scientific">Malonomonas rubra DSM 5091</name>
    <dbReference type="NCBI Taxonomy" id="1122189"/>
    <lineage>
        <taxon>Bacteria</taxon>
        <taxon>Pseudomonadati</taxon>
        <taxon>Thermodesulfobacteriota</taxon>
        <taxon>Desulfuromonadia</taxon>
        <taxon>Desulfuromonadales</taxon>
        <taxon>Geopsychrobacteraceae</taxon>
        <taxon>Malonomonas</taxon>
    </lineage>
</organism>
<dbReference type="GO" id="GO:0006355">
    <property type="term" value="P:regulation of DNA-templated transcription"/>
    <property type="evidence" value="ECO:0007669"/>
    <property type="project" value="InterPro"/>
</dbReference>
<dbReference type="Pfam" id="PF25601">
    <property type="entry name" value="AAA_lid_14"/>
    <property type="match status" value="1"/>
</dbReference>
<proteinExistence type="predicted"/>